<accession>A0A1F2WGH5</accession>
<comment type="pathway">
    <text evidence="4">Purine metabolism; GMP biosynthesis via salvage pathway; GMP from guanine: step 1/1.</text>
</comment>
<dbReference type="InterPro" id="IPR005904">
    <property type="entry name" value="Hxn_phspho_trans"/>
</dbReference>
<comment type="subcellular location">
    <subcellularLocation>
        <location evidence="2 15">Cytoplasm</location>
    </subcellularLocation>
</comment>
<dbReference type="GO" id="GO:0032264">
    <property type="term" value="P:IMP salvage"/>
    <property type="evidence" value="ECO:0007669"/>
    <property type="project" value="UniProtKB-UniPathway"/>
</dbReference>
<keyword evidence="8 15" id="KW-0808">Transferase</keyword>
<evidence type="ECO:0000256" key="11">
    <source>
        <dbReference type="ARBA" id="ARBA00022741"/>
    </source>
</evidence>
<comment type="cofactor">
    <cofactor evidence="1 15">
        <name>Mg(2+)</name>
        <dbReference type="ChEBI" id="CHEBI:18420"/>
    </cofactor>
</comment>
<dbReference type="GO" id="GO:0032263">
    <property type="term" value="P:GMP salvage"/>
    <property type="evidence" value="ECO:0007669"/>
    <property type="project" value="TreeGrafter"/>
</dbReference>
<comment type="similarity">
    <text evidence="5 15">Belongs to the purine/pyrimidine phosphoribosyltransferase family.</text>
</comment>
<sequence>MNLPFAHRVIFSEDEIADRVQELGREITAFYKERQGPAASVVIVSMLKGAFVFLADLMRYIELDLSVDFMAISSYGATDTKSGVRIEKDLSGSIYNQNVMIVEDIIDTGLTLSYILRNLKSRAPAEIKICTLLDRAVARIAPIEIDYRGFEVGREFFIGYGLDYRQKWRNLKYICSPEGLEEENGESVLALFGDP</sequence>
<protein>
    <recommendedName>
        <fullName evidence="15">Hypoxanthine phosphoribosyltransferase</fullName>
        <ecNumber evidence="15">2.4.2.8</ecNumber>
    </recommendedName>
</protein>
<keyword evidence="12 15" id="KW-0460">Magnesium</keyword>
<dbReference type="PANTHER" id="PTHR43340:SF1">
    <property type="entry name" value="HYPOXANTHINE PHOSPHORIBOSYLTRANSFERASE"/>
    <property type="match status" value="1"/>
</dbReference>
<dbReference type="Proteomes" id="UP000177876">
    <property type="component" value="Unassembled WGS sequence"/>
</dbReference>
<dbReference type="AlphaFoldDB" id="A0A1F2WGH5"/>
<keyword evidence="9 15" id="KW-0479">Metal-binding</keyword>
<gene>
    <name evidence="17" type="ORF">A2Y75_04175</name>
</gene>
<evidence type="ECO:0000256" key="12">
    <source>
        <dbReference type="ARBA" id="ARBA00022842"/>
    </source>
</evidence>
<dbReference type="GO" id="GO:0052657">
    <property type="term" value="F:guanine phosphoribosyltransferase activity"/>
    <property type="evidence" value="ECO:0007669"/>
    <property type="project" value="RHEA"/>
</dbReference>
<comment type="catalytic activity">
    <reaction evidence="13">
        <text>GMP + diphosphate = guanine + 5-phospho-alpha-D-ribose 1-diphosphate</text>
        <dbReference type="Rhea" id="RHEA:25424"/>
        <dbReference type="ChEBI" id="CHEBI:16235"/>
        <dbReference type="ChEBI" id="CHEBI:33019"/>
        <dbReference type="ChEBI" id="CHEBI:58017"/>
        <dbReference type="ChEBI" id="CHEBI:58115"/>
        <dbReference type="EC" id="2.4.2.8"/>
    </reaction>
    <physiologicalReaction direction="right-to-left" evidence="13">
        <dbReference type="Rhea" id="RHEA:25426"/>
    </physiologicalReaction>
</comment>
<comment type="catalytic activity">
    <reaction evidence="14">
        <text>IMP + diphosphate = hypoxanthine + 5-phospho-alpha-D-ribose 1-diphosphate</text>
        <dbReference type="Rhea" id="RHEA:17973"/>
        <dbReference type="ChEBI" id="CHEBI:17368"/>
        <dbReference type="ChEBI" id="CHEBI:33019"/>
        <dbReference type="ChEBI" id="CHEBI:58017"/>
        <dbReference type="ChEBI" id="CHEBI:58053"/>
        <dbReference type="EC" id="2.4.2.8"/>
    </reaction>
    <physiologicalReaction direction="right-to-left" evidence="14">
        <dbReference type="Rhea" id="RHEA:17975"/>
    </physiologicalReaction>
</comment>
<organism evidence="17 18">
    <name type="scientific">Candidatus Solincola sediminis</name>
    <dbReference type="NCBI Taxonomy" id="1797199"/>
    <lineage>
        <taxon>Bacteria</taxon>
        <taxon>Bacillati</taxon>
        <taxon>Actinomycetota</taxon>
        <taxon>Candidatus Geothermincolia</taxon>
        <taxon>Candidatus Geothermincolales</taxon>
        <taxon>Candidatus Geothermincolaceae</taxon>
        <taxon>Candidatus Solincola</taxon>
    </lineage>
</organism>
<name>A0A1F2WGH5_9ACTN</name>
<reference evidence="17 18" key="1">
    <citation type="journal article" date="2016" name="Nat. Commun.">
        <title>Thousands of microbial genomes shed light on interconnected biogeochemical processes in an aquifer system.</title>
        <authorList>
            <person name="Anantharaman K."/>
            <person name="Brown C.T."/>
            <person name="Hug L.A."/>
            <person name="Sharon I."/>
            <person name="Castelle C.J."/>
            <person name="Probst A.J."/>
            <person name="Thomas B.C."/>
            <person name="Singh A."/>
            <person name="Wilkins M.J."/>
            <person name="Karaoz U."/>
            <person name="Brodie E.L."/>
            <person name="Williams K.H."/>
            <person name="Hubbard S.S."/>
            <person name="Banfield J.F."/>
        </authorList>
    </citation>
    <scope>NUCLEOTIDE SEQUENCE [LARGE SCALE GENOMIC DNA]</scope>
</reference>
<dbReference type="EC" id="2.4.2.8" evidence="15"/>
<evidence type="ECO:0000259" key="16">
    <source>
        <dbReference type="Pfam" id="PF00156"/>
    </source>
</evidence>
<evidence type="ECO:0000256" key="2">
    <source>
        <dbReference type="ARBA" id="ARBA00004496"/>
    </source>
</evidence>
<dbReference type="PANTHER" id="PTHR43340">
    <property type="entry name" value="HYPOXANTHINE-GUANINE PHOSPHORIBOSYLTRANSFERASE"/>
    <property type="match status" value="1"/>
</dbReference>
<dbReference type="Pfam" id="PF00156">
    <property type="entry name" value="Pribosyltran"/>
    <property type="match status" value="1"/>
</dbReference>
<feature type="domain" description="Phosphoribosyltransferase" evidence="16">
    <location>
        <begin position="25"/>
        <end position="165"/>
    </location>
</feature>
<evidence type="ECO:0000256" key="14">
    <source>
        <dbReference type="ARBA" id="ARBA00049402"/>
    </source>
</evidence>
<evidence type="ECO:0000256" key="10">
    <source>
        <dbReference type="ARBA" id="ARBA00022726"/>
    </source>
</evidence>
<dbReference type="InterPro" id="IPR029057">
    <property type="entry name" value="PRTase-like"/>
</dbReference>
<evidence type="ECO:0000256" key="1">
    <source>
        <dbReference type="ARBA" id="ARBA00001946"/>
    </source>
</evidence>
<keyword evidence="10 15" id="KW-0660">Purine salvage</keyword>
<dbReference type="STRING" id="1797197.A2Y75_04175"/>
<keyword evidence="7 15" id="KW-0328">Glycosyltransferase</keyword>
<dbReference type="GO" id="GO:0000166">
    <property type="term" value="F:nucleotide binding"/>
    <property type="evidence" value="ECO:0007669"/>
    <property type="project" value="UniProtKB-KW"/>
</dbReference>
<evidence type="ECO:0000256" key="7">
    <source>
        <dbReference type="ARBA" id="ARBA00022676"/>
    </source>
</evidence>
<dbReference type="NCBIfam" id="TIGR01203">
    <property type="entry name" value="HGPRTase"/>
    <property type="match status" value="1"/>
</dbReference>
<dbReference type="GO" id="GO:0006178">
    <property type="term" value="P:guanine salvage"/>
    <property type="evidence" value="ECO:0007669"/>
    <property type="project" value="TreeGrafter"/>
</dbReference>
<dbReference type="GO" id="GO:0006166">
    <property type="term" value="P:purine ribonucleoside salvage"/>
    <property type="evidence" value="ECO:0007669"/>
    <property type="project" value="UniProtKB-KW"/>
</dbReference>
<evidence type="ECO:0000256" key="6">
    <source>
        <dbReference type="ARBA" id="ARBA00022490"/>
    </source>
</evidence>
<evidence type="ECO:0000256" key="9">
    <source>
        <dbReference type="ARBA" id="ARBA00022723"/>
    </source>
</evidence>
<evidence type="ECO:0000313" key="18">
    <source>
        <dbReference type="Proteomes" id="UP000177876"/>
    </source>
</evidence>
<evidence type="ECO:0000256" key="8">
    <source>
        <dbReference type="ARBA" id="ARBA00022679"/>
    </source>
</evidence>
<evidence type="ECO:0000256" key="4">
    <source>
        <dbReference type="ARBA" id="ARBA00004676"/>
    </source>
</evidence>
<dbReference type="FunFam" id="3.40.50.2020:FF:000006">
    <property type="entry name" value="Hypoxanthine phosphoribosyltransferase"/>
    <property type="match status" value="1"/>
</dbReference>
<comment type="pathway">
    <text evidence="3 15">Purine metabolism; IMP biosynthesis via salvage pathway; IMP from hypoxanthine: step 1/1.</text>
</comment>
<dbReference type="GO" id="GO:0004422">
    <property type="term" value="F:hypoxanthine phosphoribosyltransferase activity"/>
    <property type="evidence" value="ECO:0007669"/>
    <property type="project" value="InterPro"/>
</dbReference>
<comment type="caution">
    <text evidence="17">The sequence shown here is derived from an EMBL/GenBank/DDBJ whole genome shotgun (WGS) entry which is preliminary data.</text>
</comment>
<keyword evidence="11 15" id="KW-0547">Nucleotide-binding</keyword>
<dbReference type="Gene3D" id="3.40.50.2020">
    <property type="match status" value="1"/>
</dbReference>
<dbReference type="CDD" id="cd06223">
    <property type="entry name" value="PRTases_typeI"/>
    <property type="match status" value="1"/>
</dbReference>
<evidence type="ECO:0000256" key="15">
    <source>
        <dbReference type="RuleBase" id="RU364099"/>
    </source>
</evidence>
<dbReference type="GO" id="GO:0046100">
    <property type="term" value="P:hypoxanthine metabolic process"/>
    <property type="evidence" value="ECO:0007669"/>
    <property type="project" value="TreeGrafter"/>
</dbReference>
<dbReference type="UniPathway" id="UPA00591">
    <property type="reaction ID" value="UER00648"/>
</dbReference>
<evidence type="ECO:0000256" key="13">
    <source>
        <dbReference type="ARBA" id="ARBA00048811"/>
    </source>
</evidence>
<proteinExistence type="inferred from homology"/>
<dbReference type="SUPFAM" id="SSF53271">
    <property type="entry name" value="PRTase-like"/>
    <property type="match status" value="1"/>
</dbReference>
<evidence type="ECO:0000256" key="3">
    <source>
        <dbReference type="ARBA" id="ARBA00004669"/>
    </source>
</evidence>
<evidence type="ECO:0000256" key="5">
    <source>
        <dbReference type="ARBA" id="ARBA00008391"/>
    </source>
</evidence>
<dbReference type="GO" id="GO:0005829">
    <property type="term" value="C:cytosol"/>
    <property type="evidence" value="ECO:0007669"/>
    <property type="project" value="TreeGrafter"/>
</dbReference>
<keyword evidence="6 15" id="KW-0963">Cytoplasm</keyword>
<dbReference type="InterPro" id="IPR050408">
    <property type="entry name" value="HGPRT"/>
</dbReference>
<dbReference type="InterPro" id="IPR000836">
    <property type="entry name" value="PRTase_dom"/>
</dbReference>
<evidence type="ECO:0000313" key="17">
    <source>
        <dbReference type="EMBL" id="OFW55930.1"/>
    </source>
</evidence>
<dbReference type="EMBL" id="MELK01000050">
    <property type="protein sequence ID" value="OFW55930.1"/>
    <property type="molecule type" value="Genomic_DNA"/>
</dbReference>
<dbReference type="GO" id="GO:0000287">
    <property type="term" value="F:magnesium ion binding"/>
    <property type="evidence" value="ECO:0007669"/>
    <property type="project" value="TreeGrafter"/>
</dbReference>